<organism evidence="4 5">
    <name type="scientific">Brevibacterium casei</name>
    <dbReference type="NCBI Taxonomy" id="33889"/>
    <lineage>
        <taxon>Bacteria</taxon>
        <taxon>Bacillati</taxon>
        <taxon>Actinomycetota</taxon>
        <taxon>Actinomycetes</taxon>
        <taxon>Micrococcales</taxon>
        <taxon>Brevibacteriaceae</taxon>
        <taxon>Brevibacterium</taxon>
    </lineage>
</organism>
<feature type="coiled-coil region" evidence="1">
    <location>
        <begin position="214"/>
        <end position="279"/>
    </location>
</feature>
<feature type="region of interest" description="Disordered" evidence="2">
    <location>
        <begin position="537"/>
        <end position="569"/>
    </location>
</feature>
<sequence>MRLHSIRLQNYRGIVDATVDFADGVTIVEGPNEVGKSSIHEAIAHLREDKSSSKKASVKDTQPIGVDEGPEVSLHLTTGDIELRYAKRWLRGQYTTLEILRPRPEQLSGDEAHERFLSVLADTVDVDLLVALDVAQGESLAQAPMAQISALQSALSETGAEVADHDAFLDRVEEEYLKYFTKSGRPTGEYRDIGAEVTAAQEAHRELTVRSTEMDDLVERHARASARLESVREQLTAAVADKDAAEEEFAALNALKSALTDAEQRAEAIARDVSLAEEARKRRTALVDDADAAAQTVITASERAHDLETSQAEKDESFAQAQREVTAAREVLEAARAEAKRTAQRLSRTRARGDYADLRRRLGEIRVQEERRATAAATVRSIAVTAADVDRLISLETDVRIAESAKTSAAAQIVARRLGETPVRIEGAELEETSETELAVVSDVRIVVDGVADITVRPGASPVELDRALEAAQSALSAELERLQVDSVAQARERAHRRADAEAEAAEAVSTLTALLGADGREDLEAAFARAEALIAGSGDDRESGDEASGNEESADGARTDGAGNDDDSAETVADLETALADADTAVDDAQAHMDEATARLETARANRDDARVETVRAQTTLQEARTQAERLEKALAEARAAESDEALGSAVSAATEQARAAEARVAEARSAYDAADPQTLEMKVNNVRQLVVSKEAQREKERQEVDRLTALIDDRAGEGIYEKLTSAEEALETAQRRRARLERSARAIDLLRSTVLAHRDEAQRKYVAPFKAQIERLGRPIFGPDLSVEVSEDLAIASRTLDGTTVPFESLSGGTREQLALIGRLAVAALVDPSAGAPVILDDAFGFADPERLVALNVVLGTIGESAQVILLTCQPERFASVGGATTVSLG</sequence>
<gene>
    <name evidence="4" type="ORF">B8X04_05250</name>
</gene>
<accession>A0A269ZEK2</accession>
<comment type="caution">
    <text evidence="4">The sequence shown here is derived from an EMBL/GenBank/DDBJ whole genome shotgun (WGS) entry which is preliminary data.</text>
</comment>
<feature type="coiled-coil region" evidence="1">
    <location>
        <begin position="573"/>
        <end position="745"/>
    </location>
</feature>
<evidence type="ECO:0000313" key="4">
    <source>
        <dbReference type="EMBL" id="PAK96165.1"/>
    </source>
</evidence>
<evidence type="ECO:0000256" key="1">
    <source>
        <dbReference type="SAM" id="Coils"/>
    </source>
</evidence>
<dbReference type="Gene3D" id="3.40.50.300">
    <property type="entry name" value="P-loop containing nucleotide triphosphate hydrolases"/>
    <property type="match status" value="2"/>
</dbReference>
<feature type="domain" description="Endonuclease GajA/Old nuclease/RecF-like AAA" evidence="3">
    <location>
        <begin position="1"/>
        <end position="58"/>
    </location>
</feature>
<dbReference type="PANTHER" id="PTHR41259">
    <property type="entry name" value="DOUBLE-STRAND BREAK REPAIR RAD50 ATPASE, PUTATIVE-RELATED"/>
    <property type="match status" value="1"/>
</dbReference>
<reference evidence="4 5" key="1">
    <citation type="submission" date="2017-04" db="EMBL/GenBank/DDBJ databases">
        <title>Kefir bacterial isolates.</title>
        <authorList>
            <person name="Kim Y."/>
            <person name="Blasche S."/>
            <person name="Patil K.R."/>
        </authorList>
    </citation>
    <scope>NUCLEOTIDE SEQUENCE [LARGE SCALE GENOMIC DNA]</scope>
    <source>
        <strain evidence="4 5">OG2</strain>
    </source>
</reference>
<evidence type="ECO:0000256" key="2">
    <source>
        <dbReference type="SAM" id="MobiDB-lite"/>
    </source>
</evidence>
<feature type="coiled-coil region" evidence="1">
    <location>
        <begin position="318"/>
        <end position="352"/>
    </location>
</feature>
<dbReference type="SUPFAM" id="SSF52540">
    <property type="entry name" value="P-loop containing nucleoside triphosphate hydrolases"/>
    <property type="match status" value="1"/>
</dbReference>
<dbReference type="EMBL" id="NCWY01000004">
    <property type="protein sequence ID" value="PAK96165.1"/>
    <property type="molecule type" value="Genomic_DNA"/>
</dbReference>
<name>A0A269ZEK2_9MICO</name>
<dbReference type="PANTHER" id="PTHR41259:SF1">
    <property type="entry name" value="DOUBLE-STRAND BREAK REPAIR RAD50 ATPASE, PUTATIVE-RELATED"/>
    <property type="match status" value="1"/>
</dbReference>
<dbReference type="GeneID" id="99772264"/>
<dbReference type="AlphaFoldDB" id="A0A269ZEK2"/>
<evidence type="ECO:0000313" key="5">
    <source>
        <dbReference type="Proteomes" id="UP000216867"/>
    </source>
</evidence>
<dbReference type="InterPro" id="IPR027417">
    <property type="entry name" value="P-loop_NTPase"/>
</dbReference>
<dbReference type="Proteomes" id="UP000216867">
    <property type="component" value="Unassembled WGS sequence"/>
</dbReference>
<feature type="compositionally biased region" description="Acidic residues" evidence="2">
    <location>
        <begin position="543"/>
        <end position="555"/>
    </location>
</feature>
<feature type="region of interest" description="Disordered" evidence="2">
    <location>
        <begin position="48"/>
        <end position="70"/>
    </location>
</feature>
<dbReference type="Pfam" id="PF13175">
    <property type="entry name" value="AAA_15"/>
    <property type="match status" value="1"/>
</dbReference>
<proteinExistence type="predicted"/>
<evidence type="ECO:0000259" key="3">
    <source>
        <dbReference type="Pfam" id="PF13175"/>
    </source>
</evidence>
<dbReference type="RefSeq" id="WP_095375641.1">
    <property type="nucleotide sequence ID" value="NZ_CP065629.1"/>
</dbReference>
<dbReference type="InterPro" id="IPR041685">
    <property type="entry name" value="AAA_GajA/Old/RecF-like"/>
</dbReference>
<keyword evidence="1" id="KW-0175">Coiled coil</keyword>
<protein>
    <recommendedName>
        <fullName evidence="3">Endonuclease GajA/Old nuclease/RecF-like AAA domain-containing protein</fullName>
    </recommendedName>
</protein>